<dbReference type="AlphaFoldDB" id="A0A4Y9R864"/>
<sequence length="293" mass="32690">MRLPIRPLSGRWPAPLQKAFTRFFWRDPSVILDPDVSAEDFRRAMSAIHVGETIKITEGDRHPAADALIIDNIDLTDAVIVDIGASDGSTSVDLIGKLPTFGEYIIADLYFHLTARRSGGRTFLFDQAGECILVVGPRAVAWPSLSGLVRRLYSRRIARSLQPDVPVEQVLLLNPDARALMASDPRVTFRQHDVFTRWGEPRPTLIKVANLLRQLYFSDDMLRAGVASVLDSLDEGGYFLIVDNSRIKDMPPRAGLYRRTGDRFAVVEETPNRPEIGDLIESVRLPSAVARSE</sequence>
<dbReference type="Gene3D" id="3.40.50.150">
    <property type="entry name" value="Vaccinia Virus protein VP39"/>
    <property type="match status" value="1"/>
</dbReference>
<dbReference type="SUPFAM" id="SSF53335">
    <property type="entry name" value="S-adenosyl-L-methionine-dependent methyltransferases"/>
    <property type="match status" value="1"/>
</dbReference>
<name>A0A4Y9R864_9MICO</name>
<protein>
    <recommendedName>
        <fullName evidence="3">Class I SAM-dependent methyltransferase</fullName>
    </recommendedName>
</protein>
<gene>
    <name evidence="1" type="ORF">E4M00_03280</name>
</gene>
<dbReference type="EMBL" id="SPQZ01000001">
    <property type="protein sequence ID" value="TFW00219.1"/>
    <property type="molecule type" value="Genomic_DNA"/>
</dbReference>
<evidence type="ECO:0000313" key="1">
    <source>
        <dbReference type="EMBL" id="TFW00219.1"/>
    </source>
</evidence>
<organism evidence="1 2">
    <name type="scientific">Orlajensenia leifsoniae</name>
    <dbReference type="NCBI Taxonomy" id="2561933"/>
    <lineage>
        <taxon>Bacteria</taxon>
        <taxon>Bacillati</taxon>
        <taxon>Actinomycetota</taxon>
        <taxon>Actinomycetes</taxon>
        <taxon>Micrococcales</taxon>
        <taxon>Microbacteriaceae</taxon>
        <taxon>Orlajensenia</taxon>
    </lineage>
</organism>
<dbReference type="Proteomes" id="UP000298127">
    <property type="component" value="Unassembled WGS sequence"/>
</dbReference>
<evidence type="ECO:0000313" key="2">
    <source>
        <dbReference type="Proteomes" id="UP000298127"/>
    </source>
</evidence>
<evidence type="ECO:0008006" key="3">
    <source>
        <dbReference type="Google" id="ProtNLM"/>
    </source>
</evidence>
<dbReference type="InterPro" id="IPR029063">
    <property type="entry name" value="SAM-dependent_MTases_sf"/>
</dbReference>
<keyword evidence="2" id="KW-1185">Reference proteome</keyword>
<reference evidence="1 2" key="1">
    <citation type="journal article" date="2018" name="J. Microbiol.">
        <title>Leifsonia flava sp. nov., a novel actinobacterium isolated from the rhizosphere of Aquilegia viridiflora.</title>
        <authorList>
            <person name="Cai Y."/>
            <person name="Tao W.Z."/>
            <person name="Ma Y.J."/>
            <person name="Cheng J."/>
            <person name="Zhang M.Y."/>
            <person name="Zhang Y.X."/>
        </authorList>
    </citation>
    <scope>NUCLEOTIDE SEQUENCE [LARGE SCALE GENOMIC DNA]</scope>
    <source>
        <strain evidence="1 2">SYP-B2174</strain>
    </source>
</reference>
<dbReference type="RefSeq" id="WP_135119048.1">
    <property type="nucleotide sequence ID" value="NZ_SPQZ01000001.1"/>
</dbReference>
<comment type="caution">
    <text evidence="1">The sequence shown here is derived from an EMBL/GenBank/DDBJ whole genome shotgun (WGS) entry which is preliminary data.</text>
</comment>
<proteinExistence type="predicted"/>
<accession>A0A4Y9R864</accession>